<keyword evidence="3" id="KW-1185">Reference proteome</keyword>
<dbReference type="AlphaFoldDB" id="B8CAU5"/>
<organism evidence="2 3">
    <name type="scientific">Thalassiosira pseudonana</name>
    <name type="common">Marine diatom</name>
    <name type="synonym">Cyclotella nana</name>
    <dbReference type="NCBI Taxonomy" id="35128"/>
    <lineage>
        <taxon>Eukaryota</taxon>
        <taxon>Sar</taxon>
        <taxon>Stramenopiles</taxon>
        <taxon>Ochrophyta</taxon>
        <taxon>Bacillariophyta</taxon>
        <taxon>Coscinodiscophyceae</taxon>
        <taxon>Thalassiosirophycidae</taxon>
        <taxon>Thalassiosirales</taxon>
        <taxon>Thalassiosiraceae</taxon>
        <taxon>Thalassiosira</taxon>
    </lineage>
</organism>
<dbReference type="EMBL" id="CM000647">
    <property type="protein sequence ID" value="EED89743.1"/>
    <property type="molecule type" value="Genomic_DNA"/>
</dbReference>
<feature type="signal peptide" evidence="1">
    <location>
        <begin position="1"/>
        <end position="27"/>
    </location>
</feature>
<dbReference type="InParanoid" id="B8CAU5"/>
<proteinExistence type="predicted"/>
<evidence type="ECO:0000313" key="3">
    <source>
        <dbReference type="Proteomes" id="UP000001449"/>
    </source>
</evidence>
<dbReference type="Proteomes" id="UP000001449">
    <property type="component" value="Chromosome 12"/>
</dbReference>
<gene>
    <name evidence="2" type="ORF">THAPSDRAFT_9268</name>
</gene>
<keyword evidence="1" id="KW-0732">Signal</keyword>
<dbReference type="GO" id="GO:0004601">
    <property type="term" value="F:peroxidase activity"/>
    <property type="evidence" value="ECO:0000318"/>
    <property type="project" value="GO_Central"/>
</dbReference>
<dbReference type="HOGENOM" id="CLU_031846_0_0_1"/>
<evidence type="ECO:0000313" key="2">
    <source>
        <dbReference type="EMBL" id="EED89743.1"/>
    </source>
</evidence>
<reference evidence="2 3" key="2">
    <citation type="journal article" date="2008" name="Nature">
        <title>The Phaeodactylum genome reveals the evolutionary history of diatom genomes.</title>
        <authorList>
            <person name="Bowler C."/>
            <person name="Allen A.E."/>
            <person name="Badger J.H."/>
            <person name="Grimwood J."/>
            <person name="Jabbari K."/>
            <person name="Kuo A."/>
            <person name="Maheswari U."/>
            <person name="Martens C."/>
            <person name="Maumus F."/>
            <person name="Otillar R.P."/>
            <person name="Rayko E."/>
            <person name="Salamov A."/>
            <person name="Vandepoele K."/>
            <person name="Beszteri B."/>
            <person name="Gruber A."/>
            <person name="Heijde M."/>
            <person name="Katinka M."/>
            <person name="Mock T."/>
            <person name="Valentin K."/>
            <person name="Verret F."/>
            <person name="Berges J.A."/>
            <person name="Brownlee C."/>
            <person name="Cadoret J.P."/>
            <person name="Chiovitti A."/>
            <person name="Choi C.J."/>
            <person name="Coesel S."/>
            <person name="De Martino A."/>
            <person name="Detter J.C."/>
            <person name="Durkin C."/>
            <person name="Falciatore A."/>
            <person name="Fournet J."/>
            <person name="Haruta M."/>
            <person name="Huysman M.J."/>
            <person name="Jenkins B.D."/>
            <person name="Jiroutova K."/>
            <person name="Jorgensen R.E."/>
            <person name="Joubert Y."/>
            <person name="Kaplan A."/>
            <person name="Kroger N."/>
            <person name="Kroth P.G."/>
            <person name="La Roche J."/>
            <person name="Lindquist E."/>
            <person name="Lommer M."/>
            <person name="Martin-Jezequel V."/>
            <person name="Lopez P.J."/>
            <person name="Lucas S."/>
            <person name="Mangogna M."/>
            <person name="McGinnis K."/>
            <person name="Medlin L.K."/>
            <person name="Montsant A."/>
            <person name="Oudot-Le Secq M.P."/>
            <person name="Napoli C."/>
            <person name="Obornik M."/>
            <person name="Parker M.S."/>
            <person name="Petit J.L."/>
            <person name="Porcel B.M."/>
            <person name="Poulsen N."/>
            <person name="Robison M."/>
            <person name="Rychlewski L."/>
            <person name="Rynearson T.A."/>
            <person name="Schmutz J."/>
            <person name="Shapiro H."/>
            <person name="Siaut M."/>
            <person name="Stanley M."/>
            <person name="Sussman M.R."/>
            <person name="Taylor A.R."/>
            <person name="Vardi A."/>
            <person name="von Dassow P."/>
            <person name="Vyverman W."/>
            <person name="Willis A."/>
            <person name="Wyrwicz L.S."/>
            <person name="Rokhsar D.S."/>
            <person name="Weissenbach J."/>
            <person name="Armbrust E.V."/>
            <person name="Green B.R."/>
            <person name="Van de Peer Y."/>
            <person name="Grigoriev I.V."/>
        </authorList>
    </citation>
    <scope>NUCLEOTIDE SEQUENCE [LARGE SCALE GENOMIC DNA]</scope>
    <source>
        <strain evidence="2 3">CCMP1335</strain>
    </source>
</reference>
<dbReference type="RefSeq" id="XP_002293282.1">
    <property type="nucleotide sequence ID" value="XM_002293246.1"/>
</dbReference>
<feature type="chain" id="PRO_5002869235" evidence="1">
    <location>
        <begin position="28"/>
        <end position="467"/>
    </location>
</feature>
<dbReference type="PaxDb" id="35128-Thaps9268"/>
<dbReference type="KEGG" id="tps:THAPSDRAFT_9268"/>
<protein>
    <submittedName>
        <fullName evidence="2">Uncharacterized protein</fullName>
    </submittedName>
</protein>
<name>B8CAU5_THAPS</name>
<evidence type="ECO:0000256" key="1">
    <source>
        <dbReference type="SAM" id="SignalP"/>
    </source>
</evidence>
<dbReference type="GO" id="GO:0034599">
    <property type="term" value="P:cellular response to oxidative stress"/>
    <property type="evidence" value="ECO:0000318"/>
    <property type="project" value="GO_Central"/>
</dbReference>
<dbReference type="GeneID" id="7448038"/>
<accession>B8CAU5</accession>
<sequence length="467" mass="49786">MTASRSVGRIVVEIIVILSLAENSVTATAPPTKKPTSRPSVYVGTSKWYVSVQDNKCKKDCAESSGADCGGITRDEYTISNGLYANTKACCANGLSYLDKKYCMDRSKVNPNGTGMYYAVMSGGYCLKDEIPANAARGEGEASATDKLFTNPTDCCSTMTWIPSAYCLSRTRADRSAAPVGYSGKWFVDYTDSICKADCATAAPFIERPSDASTTGASCKPAPLQTYRYYDTAVACCDAHLGWIPSGTCEAFSTTGVSATSTGTNKWYADYSDVHCVKDCAYVSTDASTATCGGVIRSNLAAVTLYDAADECCAARFSWIDSGMCEVQSTLANDGYTNKWYVSAYEDEACVKDCEVAVNPECAGNPKDKSSRLFDSAAICCSSMLGWINKDTCKSKSETGVTATVPATTGSGNWYVDWTQSQGKCVQDCEVGAGAKCGGLAHSWNKMFDSSSACCERLSWVPLSQCT</sequence>
<dbReference type="GO" id="GO:0042744">
    <property type="term" value="P:hydrogen peroxide catabolic process"/>
    <property type="evidence" value="ECO:0000318"/>
    <property type="project" value="GO_Central"/>
</dbReference>
<reference evidence="2 3" key="1">
    <citation type="journal article" date="2004" name="Science">
        <title>The genome of the diatom Thalassiosira pseudonana: ecology, evolution, and metabolism.</title>
        <authorList>
            <person name="Armbrust E.V."/>
            <person name="Berges J.A."/>
            <person name="Bowler C."/>
            <person name="Green B.R."/>
            <person name="Martinez D."/>
            <person name="Putnam N.H."/>
            <person name="Zhou S."/>
            <person name="Allen A.E."/>
            <person name="Apt K.E."/>
            <person name="Bechner M."/>
            <person name="Brzezinski M.A."/>
            <person name="Chaal B.K."/>
            <person name="Chiovitti A."/>
            <person name="Davis A.K."/>
            <person name="Demarest M.S."/>
            <person name="Detter J.C."/>
            <person name="Glavina T."/>
            <person name="Goodstein D."/>
            <person name="Hadi M.Z."/>
            <person name="Hellsten U."/>
            <person name="Hildebrand M."/>
            <person name="Jenkins B.D."/>
            <person name="Jurka J."/>
            <person name="Kapitonov V.V."/>
            <person name="Kroger N."/>
            <person name="Lau W.W."/>
            <person name="Lane T.W."/>
            <person name="Larimer F.W."/>
            <person name="Lippmeier J.C."/>
            <person name="Lucas S."/>
            <person name="Medina M."/>
            <person name="Montsant A."/>
            <person name="Obornik M."/>
            <person name="Parker M.S."/>
            <person name="Palenik B."/>
            <person name="Pazour G.J."/>
            <person name="Richardson P.M."/>
            <person name="Rynearson T.A."/>
            <person name="Saito M.A."/>
            <person name="Schwartz D.C."/>
            <person name="Thamatrakoln K."/>
            <person name="Valentin K."/>
            <person name="Vardi A."/>
            <person name="Wilkerson F.P."/>
            <person name="Rokhsar D.S."/>
        </authorList>
    </citation>
    <scope>NUCLEOTIDE SEQUENCE [LARGE SCALE GENOMIC DNA]</scope>
    <source>
        <strain evidence="2 3">CCMP1335</strain>
    </source>
</reference>
<dbReference type="GO" id="GO:0000302">
    <property type="term" value="P:response to reactive oxygen species"/>
    <property type="evidence" value="ECO:0000318"/>
    <property type="project" value="GO_Central"/>
</dbReference>